<dbReference type="Ensembl" id="ENSHBUT00000001495.1">
    <property type="protein sequence ID" value="ENSHBUP00000027171.1"/>
    <property type="gene ID" value="ENSHBUG00000010209.1"/>
</dbReference>
<dbReference type="PRINTS" id="PR00970">
    <property type="entry name" value="RIBTRNSFRASE"/>
</dbReference>
<dbReference type="GeneTree" id="ENSGT01030000234601"/>
<dbReference type="GO" id="GO:0016779">
    <property type="term" value="F:nucleotidyltransferase activity"/>
    <property type="evidence" value="ECO:0007669"/>
    <property type="project" value="UniProtKB-KW"/>
</dbReference>
<dbReference type="OMA" id="FTAACSK"/>
<evidence type="ECO:0000256" key="4">
    <source>
        <dbReference type="ARBA" id="ARBA00022656"/>
    </source>
</evidence>
<dbReference type="InterPro" id="IPR050999">
    <property type="entry name" value="ADP-ribosyltransferase_ARG"/>
</dbReference>
<keyword evidence="6 11" id="KW-0808">Transferase</keyword>
<dbReference type="EC" id="2.4.2.31" evidence="11"/>
<protein>
    <recommendedName>
        <fullName evidence="11">NAD(P)(+)--arginine ADP-ribosyltransferase</fullName>
        <ecNumber evidence="11">2.4.2.31</ecNumber>
    </recommendedName>
    <alternativeName>
        <fullName evidence="11">Mono(ADP-ribosyl)transferase</fullName>
    </alternativeName>
</protein>
<evidence type="ECO:0000256" key="6">
    <source>
        <dbReference type="ARBA" id="ARBA00022679"/>
    </source>
</evidence>
<sequence>MGPLLFSLLQDFLALCRRQRGQKMENRRKVLAAIIFTAACSKVAAKDTRLLDVQETTDVVDDQYKGCREEAMKKFIESDVLKQELSNSEGFQKAWNKSNECSKQIPQGRKEHTAALSAYLKGDQPFILTLNKAIETMGGNVSIYKNRFQFKSLHFLLMDSMRLLKPKECKNFYVFQDGKNKPQKGSTVRFTSFTLAYSDYEELKRLEDVNESTILHLTSCFFVNLKDYVCGQGQDEILLSPAEVFTVQRVETKTTSDDDEYLEIVLKQSGLNSSHNCYMFSRSPQAVVSTLWLVLVFAALSLSV</sequence>
<evidence type="ECO:0000256" key="7">
    <source>
        <dbReference type="ARBA" id="ARBA00022695"/>
    </source>
</evidence>
<comment type="subcellular location">
    <subcellularLocation>
        <location evidence="1">Secreted</location>
    </subcellularLocation>
</comment>
<dbReference type="PANTHER" id="PTHR10339:SF25">
    <property type="entry name" value="SECRETED EXOENZYME S"/>
    <property type="match status" value="1"/>
</dbReference>
<organism evidence="12 13">
    <name type="scientific">Haplochromis burtoni</name>
    <name type="common">Burton's mouthbrooder</name>
    <name type="synonym">Chromis burtoni</name>
    <dbReference type="NCBI Taxonomy" id="8153"/>
    <lineage>
        <taxon>Eukaryota</taxon>
        <taxon>Metazoa</taxon>
        <taxon>Chordata</taxon>
        <taxon>Craniata</taxon>
        <taxon>Vertebrata</taxon>
        <taxon>Euteleostomi</taxon>
        <taxon>Actinopterygii</taxon>
        <taxon>Neopterygii</taxon>
        <taxon>Teleostei</taxon>
        <taxon>Neoteleostei</taxon>
        <taxon>Acanthomorphata</taxon>
        <taxon>Ovalentaria</taxon>
        <taxon>Cichlomorphae</taxon>
        <taxon>Cichliformes</taxon>
        <taxon>Cichlidae</taxon>
        <taxon>African cichlids</taxon>
        <taxon>Pseudocrenilabrinae</taxon>
        <taxon>Haplochromini</taxon>
        <taxon>Haplochromis</taxon>
    </lineage>
</organism>
<evidence type="ECO:0000313" key="12">
    <source>
        <dbReference type="Ensembl" id="ENSHBUP00000027171.1"/>
    </source>
</evidence>
<keyword evidence="13" id="KW-1185">Reference proteome</keyword>
<dbReference type="InterPro" id="IPR000768">
    <property type="entry name" value="ART"/>
</dbReference>
<dbReference type="RefSeq" id="XP_005942114.2">
    <property type="nucleotide sequence ID" value="XM_005942052.3"/>
</dbReference>
<evidence type="ECO:0000256" key="10">
    <source>
        <dbReference type="ARBA" id="ARBA00047597"/>
    </source>
</evidence>
<evidence type="ECO:0000256" key="9">
    <source>
        <dbReference type="ARBA" id="ARBA00023026"/>
    </source>
</evidence>
<accession>A0A3Q2WMM1</accession>
<evidence type="ECO:0000256" key="3">
    <source>
        <dbReference type="ARBA" id="ARBA00022525"/>
    </source>
</evidence>
<name>A0A3Q2WMM1_HAPBU</name>
<proteinExistence type="inferred from homology"/>
<dbReference type="SUPFAM" id="SSF56399">
    <property type="entry name" value="ADP-ribosylation"/>
    <property type="match status" value="1"/>
</dbReference>
<keyword evidence="4" id="KW-0800">Toxin</keyword>
<comment type="catalytic activity">
    <reaction evidence="10 11">
        <text>L-arginyl-[protein] + NAD(+) = N(omega)-(ADP-D-ribosyl)-L-arginyl-[protein] + nicotinamide + H(+)</text>
        <dbReference type="Rhea" id="RHEA:19149"/>
        <dbReference type="Rhea" id="RHEA-COMP:10532"/>
        <dbReference type="Rhea" id="RHEA-COMP:15087"/>
        <dbReference type="ChEBI" id="CHEBI:15378"/>
        <dbReference type="ChEBI" id="CHEBI:17154"/>
        <dbReference type="ChEBI" id="CHEBI:29965"/>
        <dbReference type="ChEBI" id="CHEBI:57540"/>
        <dbReference type="ChEBI" id="CHEBI:142554"/>
        <dbReference type="EC" id="2.4.2.31"/>
    </reaction>
</comment>
<evidence type="ECO:0000256" key="5">
    <source>
        <dbReference type="ARBA" id="ARBA00022676"/>
    </source>
</evidence>
<evidence type="ECO:0000313" key="13">
    <source>
        <dbReference type="Proteomes" id="UP000264840"/>
    </source>
</evidence>
<keyword evidence="11" id="KW-0520">NAD</keyword>
<keyword evidence="8 11" id="KW-0521">NADP</keyword>
<dbReference type="GO" id="GO:0005576">
    <property type="term" value="C:extracellular region"/>
    <property type="evidence" value="ECO:0007669"/>
    <property type="project" value="UniProtKB-SubCell"/>
</dbReference>
<dbReference type="GO" id="GO:0106274">
    <property type="term" value="F:NAD+-protein-arginine ADP-ribosyltransferase activity"/>
    <property type="evidence" value="ECO:0007669"/>
    <property type="project" value="UniProtKB-EC"/>
</dbReference>
<evidence type="ECO:0000256" key="8">
    <source>
        <dbReference type="ARBA" id="ARBA00022857"/>
    </source>
</evidence>
<comment type="similarity">
    <text evidence="2 11">Belongs to the Arg-specific ADP-ribosyltransferase family.</text>
</comment>
<reference evidence="12" key="1">
    <citation type="submission" date="2025-08" db="UniProtKB">
        <authorList>
            <consortium name="Ensembl"/>
        </authorList>
    </citation>
    <scope>IDENTIFICATION</scope>
</reference>
<dbReference type="Pfam" id="PF01129">
    <property type="entry name" value="ART"/>
    <property type="match status" value="1"/>
</dbReference>
<evidence type="ECO:0000256" key="2">
    <source>
        <dbReference type="ARBA" id="ARBA00009558"/>
    </source>
</evidence>
<dbReference type="PANTHER" id="PTHR10339">
    <property type="entry name" value="ADP-RIBOSYLTRANSFERASE"/>
    <property type="match status" value="1"/>
</dbReference>
<evidence type="ECO:0000256" key="1">
    <source>
        <dbReference type="ARBA" id="ARBA00004613"/>
    </source>
</evidence>
<dbReference type="Gene3D" id="3.90.176.10">
    <property type="entry name" value="Toxin ADP-ribosyltransferase, Chain A, domain 1"/>
    <property type="match status" value="1"/>
</dbReference>
<keyword evidence="9" id="KW-0843">Virulence</keyword>
<keyword evidence="7" id="KW-0548">Nucleotidyltransferase</keyword>
<reference evidence="12" key="2">
    <citation type="submission" date="2025-09" db="UniProtKB">
        <authorList>
            <consortium name="Ensembl"/>
        </authorList>
    </citation>
    <scope>IDENTIFICATION</scope>
</reference>
<keyword evidence="5 11" id="KW-0328">Glycosyltransferase</keyword>
<dbReference type="AlphaFoldDB" id="A0A3Q2WMM1"/>
<dbReference type="Proteomes" id="UP000264840">
    <property type="component" value="Unplaced"/>
</dbReference>
<dbReference type="GeneID" id="102313519"/>
<evidence type="ECO:0000256" key="11">
    <source>
        <dbReference type="RuleBase" id="RU361228"/>
    </source>
</evidence>
<dbReference type="GO" id="GO:0003950">
    <property type="term" value="F:NAD+ poly-ADP-ribosyltransferase activity"/>
    <property type="evidence" value="ECO:0007669"/>
    <property type="project" value="TreeGrafter"/>
</dbReference>
<keyword evidence="3" id="KW-0964">Secreted</keyword>
<dbReference type="GO" id="GO:0090729">
    <property type="term" value="F:toxin activity"/>
    <property type="evidence" value="ECO:0007669"/>
    <property type="project" value="UniProtKB-KW"/>
</dbReference>